<evidence type="ECO:0000256" key="13">
    <source>
        <dbReference type="RuleBase" id="RU362091"/>
    </source>
</evidence>
<feature type="region of interest" description="Disordered" evidence="14">
    <location>
        <begin position="415"/>
        <end position="534"/>
    </location>
</feature>
<comment type="caution">
    <text evidence="16">The sequence shown here is derived from an EMBL/GenBank/DDBJ whole genome shotgun (WGS) entry which is preliminary data.</text>
</comment>
<dbReference type="GO" id="GO:0005886">
    <property type="term" value="C:plasma membrane"/>
    <property type="evidence" value="ECO:0007669"/>
    <property type="project" value="UniProtKB-SubCell"/>
</dbReference>
<evidence type="ECO:0000313" key="17">
    <source>
        <dbReference type="Proteomes" id="UP000735302"/>
    </source>
</evidence>
<dbReference type="InterPro" id="IPR001734">
    <property type="entry name" value="Na/solute_symporter"/>
</dbReference>
<keyword evidence="17" id="KW-1185">Reference proteome</keyword>
<keyword evidence="7" id="KW-0915">Sodium</keyword>
<evidence type="ECO:0000256" key="6">
    <source>
        <dbReference type="ARBA" id="ARBA00022989"/>
    </source>
</evidence>
<sequence length="565" mass="62287">MIGIMTTLFYQSIVLLSPALALQATAGLPLWISLALIGSVGSLYTAIGGFKSVIWTDAFQGIMVFVGIIAIVIKACVEVGGLEEVWRLSEEGGRINMDKFSLDPRVRHTQWSLVIGFFLMMSTTCYSQATIQRISSMKSVRDAKIAFLVNIPFHIIYGCISTLVGLSIYAYYSYRKCDPLKAGLITNKNQLAPYFVLHAMTSIPGMAGLYIGVLCCGSLSSLSSGINAMAANTVQDILPSLLRSASEATITFVTKLFVGFYGSLAIGLAYLAQSMDGPVTQLASAVFGAFGAPILGIFVMGAAVPWANKFGALAGVVVSLALNLWIGLGSAIQAAPLKTLPPITTENCFEPADMLNSSSYKVFVTDETTGSVYRNVSEYNNYLGSMNYTAANAHEPATFRSNYFVWTSRVNDDVDDDGDDDDNVVAAAADDDDDNDDDIDDDDDDDNDDDHDDCGDFDYVDNRRGRVGGGRRKKSRTKKRRARMVMRWRKNGRKRGSRNMMTRRKRETKMTRKNKRRKRRMRGKRRGKKVEKDKEEGYLSLNTAISCIFQTYPFLTNLLSPIFIT</sequence>
<evidence type="ECO:0000256" key="1">
    <source>
        <dbReference type="ARBA" id="ARBA00004651"/>
    </source>
</evidence>
<evidence type="ECO:0000256" key="10">
    <source>
        <dbReference type="ARBA" id="ARBA00023180"/>
    </source>
</evidence>
<evidence type="ECO:0000256" key="5">
    <source>
        <dbReference type="ARBA" id="ARBA00022692"/>
    </source>
</evidence>
<dbReference type="PROSITE" id="PS50283">
    <property type="entry name" value="NA_SOLUT_SYMP_3"/>
    <property type="match status" value="1"/>
</dbReference>
<reference evidence="16 17" key="1">
    <citation type="journal article" date="2021" name="Elife">
        <title>Chloroplast acquisition without the gene transfer in kleptoplastic sea slugs, Plakobranchus ocellatus.</title>
        <authorList>
            <person name="Maeda T."/>
            <person name="Takahashi S."/>
            <person name="Yoshida T."/>
            <person name="Shimamura S."/>
            <person name="Takaki Y."/>
            <person name="Nagai Y."/>
            <person name="Toyoda A."/>
            <person name="Suzuki Y."/>
            <person name="Arimoto A."/>
            <person name="Ishii H."/>
            <person name="Satoh N."/>
            <person name="Nishiyama T."/>
            <person name="Hasebe M."/>
            <person name="Maruyama T."/>
            <person name="Minagawa J."/>
            <person name="Obokata J."/>
            <person name="Shigenobu S."/>
        </authorList>
    </citation>
    <scope>NUCLEOTIDE SEQUENCE [LARGE SCALE GENOMIC DNA]</scope>
</reference>
<keyword evidence="3" id="KW-0813">Transport</keyword>
<feature type="transmembrane region" description="Helical" evidence="15">
    <location>
        <begin position="284"/>
        <end position="303"/>
    </location>
</feature>
<protein>
    <submittedName>
        <fullName evidence="16">Sodium-coupled monocarboxylate transporter 1</fullName>
    </submittedName>
</protein>
<dbReference type="PANTHER" id="PTHR42985:SF40">
    <property type="entry name" value="LD47995P-RELATED"/>
    <property type="match status" value="1"/>
</dbReference>
<dbReference type="Proteomes" id="UP000735302">
    <property type="component" value="Unassembled WGS sequence"/>
</dbReference>
<evidence type="ECO:0000256" key="8">
    <source>
        <dbReference type="ARBA" id="ARBA00023065"/>
    </source>
</evidence>
<gene>
    <name evidence="16" type="ORF">PoB_007129800</name>
</gene>
<dbReference type="GO" id="GO:0015293">
    <property type="term" value="F:symporter activity"/>
    <property type="evidence" value="ECO:0007669"/>
    <property type="project" value="TreeGrafter"/>
</dbReference>
<feature type="compositionally biased region" description="Basic residues" evidence="14">
    <location>
        <begin position="465"/>
        <end position="529"/>
    </location>
</feature>
<comment type="catalytic activity">
    <reaction evidence="12">
        <text>iodide(out) + 2 Na(+)(out) = iodide(in) + 2 Na(+)(in)</text>
        <dbReference type="Rhea" id="RHEA:71207"/>
        <dbReference type="ChEBI" id="CHEBI:16382"/>
        <dbReference type="ChEBI" id="CHEBI:29101"/>
    </reaction>
</comment>
<comment type="similarity">
    <text evidence="2 13">Belongs to the sodium:solute symporter (SSF) (TC 2.A.21) family.</text>
</comment>
<dbReference type="PROSITE" id="PS00456">
    <property type="entry name" value="NA_SOLUT_SYMP_1"/>
    <property type="match status" value="1"/>
</dbReference>
<keyword evidence="6 15" id="KW-1133">Transmembrane helix</keyword>
<evidence type="ECO:0000256" key="9">
    <source>
        <dbReference type="ARBA" id="ARBA00023136"/>
    </source>
</evidence>
<evidence type="ECO:0000256" key="7">
    <source>
        <dbReference type="ARBA" id="ARBA00023053"/>
    </source>
</evidence>
<keyword evidence="9 15" id="KW-0472">Membrane</keyword>
<dbReference type="InterPro" id="IPR051163">
    <property type="entry name" value="Sodium:Solute_Symporter_SSF"/>
</dbReference>
<dbReference type="InterPro" id="IPR018212">
    <property type="entry name" value="Na/solute_symporter_CS"/>
</dbReference>
<keyword evidence="4" id="KW-1003">Cell membrane</keyword>
<dbReference type="PANTHER" id="PTHR42985">
    <property type="entry name" value="SODIUM-COUPLED MONOCARBOXYLATE TRANSPORTER"/>
    <property type="match status" value="1"/>
</dbReference>
<dbReference type="GO" id="GO:0006814">
    <property type="term" value="P:sodium ion transport"/>
    <property type="evidence" value="ECO:0007669"/>
    <property type="project" value="UniProtKB-KW"/>
</dbReference>
<feature type="compositionally biased region" description="Acidic residues" evidence="14">
    <location>
        <begin position="415"/>
        <end position="459"/>
    </location>
</feature>
<dbReference type="Gene3D" id="1.20.1730.10">
    <property type="entry name" value="Sodium/glucose cotransporter"/>
    <property type="match status" value="1"/>
</dbReference>
<feature type="transmembrane region" description="Helical" evidence="15">
    <location>
        <begin position="192"/>
        <end position="219"/>
    </location>
</feature>
<feature type="transmembrane region" description="Helical" evidence="15">
    <location>
        <begin position="108"/>
        <end position="126"/>
    </location>
</feature>
<evidence type="ECO:0000256" key="15">
    <source>
        <dbReference type="SAM" id="Phobius"/>
    </source>
</evidence>
<keyword evidence="8" id="KW-0406">Ion transport</keyword>
<comment type="subcellular location">
    <subcellularLocation>
        <location evidence="1">Cell membrane</location>
        <topology evidence="1">Multi-pass membrane protein</topology>
    </subcellularLocation>
</comment>
<evidence type="ECO:0000313" key="16">
    <source>
        <dbReference type="EMBL" id="GFO44793.1"/>
    </source>
</evidence>
<evidence type="ECO:0000256" key="12">
    <source>
        <dbReference type="ARBA" id="ARBA00036099"/>
    </source>
</evidence>
<keyword evidence="11" id="KW-0739">Sodium transport</keyword>
<evidence type="ECO:0000256" key="14">
    <source>
        <dbReference type="SAM" id="MobiDB-lite"/>
    </source>
</evidence>
<feature type="transmembrane region" description="Helical" evidence="15">
    <location>
        <begin position="62"/>
        <end position="82"/>
    </location>
</feature>
<dbReference type="AlphaFoldDB" id="A0AAV4DKI9"/>
<keyword evidence="10" id="KW-0325">Glycoprotein</keyword>
<keyword evidence="5 15" id="KW-0812">Transmembrane</keyword>
<proteinExistence type="inferred from homology"/>
<evidence type="ECO:0000256" key="4">
    <source>
        <dbReference type="ARBA" id="ARBA00022475"/>
    </source>
</evidence>
<dbReference type="InterPro" id="IPR038377">
    <property type="entry name" value="Na/Glc_symporter_sf"/>
</dbReference>
<dbReference type="EMBL" id="BLXT01007982">
    <property type="protein sequence ID" value="GFO44793.1"/>
    <property type="molecule type" value="Genomic_DNA"/>
</dbReference>
<dbReference type="NCBIfam" id="TIGR00813">
    <property type="entry name" value="sss"/>
    <property type="match status" value="1"/>
</dbReference>
<name>A0AAV4DKI9_9GAST</name>
<evidence type="ECO:0000256" key="11">
    <source>
        <dbReference type="ARBA" id="ARBA00023201"/>
    </source>
</evidence>
<feature type="transmembrane region" description="Helical" evidence="15">
    <location>
        <begin position="252"/>
        <end position="272"/>
    </location>
</feature>
<accession>A0AAV4DKI9</accession>
<organism evidence="16 17">
    <name type="scientific">Plakobranchus ocellatus</name>
    <dbReference type="NCBI Taxonomy" id="259542"/>
    <lineage>
        <taxon>Eukaryota</taxon>
        <taxon>Metazoa</taxon>
        <taxon>Spiralia</taxon>
        <taxon>Lophotrochozoa</taxon>
        <taxon>Mollusca</taxon>
        <taxon>Gastropoda</taxon>
        <taxon>Heterobranchia</taxon>
        <taxon>Euthyneura</taxon>
        <taxon>Panpulmonata</taxon>
        <taxon>Sacoglossa</taxon>
        <taxon>Placobranchoidea</taxon>
        <taxon>Plakobranchidae</taxon>
        <taxon>Plakobranchus</taxon>
    </lineage>
</organism>
<feature type="transmembrane region" description="Helical" evidence="15">
    <location>
        <begin position="310"/>
        <end position="332"/>
    </location>
</feature>
<evidence type="ECO:0000256" key="2">
    <source>
        <dbReference type="ARBA" id="ARBA00006434"/>
    </source>
</evidence>
<dbReference type="GO" id="GO:0015075">
    <property type="term" value="F:monoatomic ion transmembrane transporter activity"/>
    <property type="evidence" value="ECO:0007669"/>
    <property type="project" value="UniProtKB-ARBA"/>
</dbReference>
<evidence type="ECO:0000256" key="3">
    <source>
        <dbReference type="ARBA" id="ARBA00022448"/>
    </source>
</evidence>
<dbReference type="Pfam" id="PF00474">
    <property type="entry name" value="SSF"/>
    <property type="match status" value="1"/>
</dbReference>
<feature type="transmembrane region" description="Helical" evidence="15">
    <location>
        <begin position="147"/>
        <end position="172"/>
    </location>
</feature>
<dbReference type="GO" id="GO:0098660">
    <property type="term" value="P:inorganic ion transmembrane transport"/>
    <property type="evidence" value="ECO:0007669"/>
    <property type="project" value="UniProtKB-ARBA"/>
</dbReference>